<proteinExistence type="predicted"/>
<evidence type="ECO:0000313" key="3">
    <source>
        <dbReference type="Proteomes" id="UP000068164"/>
    </source>
</evidence>
<comment type="caution">
    <text evidence="2">The sequence shown here is derived from an EMBL/GenBank/DDBJ whole genome shotgun (WGS) entry which is preliminary data.</text>
</comment>
<keyword evidence="3" id="KW-1185">Reference proteome</keyword>
<keyword evidence="1" id="KW-0472">Membrane</keyword>
<dbReference type="Proteomes" id="UP000068164">
    <property type="component" value="Unassembled WGS sequence"/>
</dbReference>
<feature type="transmembrane region" description="Helical" evidence="1">
    <location>
        <begin position="42"/>
        <end position="61"/>
    </location>
</feature>
<name>A0A109JRP1_9HYPH</name>
<evidence type="ECO:0008006" key="4">
    <source>
        <dbReference type="Google" id="ProtNLM"/>
    </source>
</evidence>
<dbReference type="AlphaFoldDB" id="A0A109JRP1"/>
<keyword evidence="1" id="KW-0812">Transmembrane</keyword>
<reference evidence="2 3" key="1">
    <citation type="submission" date="2015-11" db="EMBL/GenBank/DDBJ databases">
        <title>Draft Genome Sequence of the Strain BR 10423 (Rhizobium sp.) isolated from nodules of Mimosa pudica.</title>
        <authorList>
            <person name="Barauna A.C."/>
            <person name="Zilli J.E."/>
            <person name="Simoes-Araujo J.L."/>
            <person name="Reis V.M."/>
            <person name="James E.K."/>
            <person name="Reis F.B.Jr."/>
            <person name="Rouws L.F."/>
            <person name="Passos S.R."/>
            <person name="Gois S.R."/>
        </authorList>
    </citation>
    <scope>NUCLEOTIDE SEQUENCE [LARGE SCALE GENOMIC DNA]</scope>
    <source>
        <strain evidence="2 3">BR10423</strain>
    </source>
</reference>
<evidence type="ECO:0000256" key="1">
    <source>
        <dbReference type="SAM" id="Phobius"/>
    </source>
</evidence>
<gene>
    <name evidence="2" type="ORF">AS026_03660</name>
</gene>
<protein>
    <recommendedName>
        <fullName evidence="4">Cytochrome C biogenesis protein transmembrane domain-containing protein</fullName>
    </recommendedName>
</protein>
<keyword evidence="1" id="KW-1133">Transmembrane helix</keyword>
<dbReference type="EMBL" id="LNCD01000064">
    <property type="protein sequence ID" value="KWV53754.1"/>
    <property type="molecule type" value="Genomic_DNA"/>
</dbReference>
<evidence type="ECO:0000313" key="2">
    <source>
        <dbReference type="EMBL" id="KWV53754.1"/>
    </source>
</evidence>
<accession>A0A109JRP1</accession>
<organism evidence="2 3">
    <name type="scientific">Rhizobium altiplani</name>
    <dbReference type="NCBI Taxonomy" id="1864509"/>
    <lineage>
        <taxon>Bacteria</taxon>
        <taxon>Pseudomonadati</taxon>
        <taxon>Pseudomonadota</taxon>
        <taxon>Alphaproteobacteria</taxon>
        <taxon>Hyphomicrobiales</taxon>
        <taxon>Rhizobiaceae</taxon>
        <taxon>Rhizobium/Agrobacterium group</taxon>
        <taxon>Rhizobium</taxon>
    </lineage>
</organism>
<sequence>MLLFILAYLGGALTIVSPCILPVLPFVFARVGQPFLRSTLPMLVGMAATFAAWQHLLRLVAVGRYSPMSTAALLPRLNE</sequence>